<dbReference type="GO" id="GO:0030436">
    <property type="term" value="P:asexual sporulation"/>
    <property type="evidence" value="ECO:0007669"/>
    <property type="project" value="InterPro"/>
</dbReference>
<dbReference type="OrthoDB" id="1756776at2"/>
<dbReference type="GO" id="GO:0042601">
    <property type="term" value="C:endospore-forming forespore"/>
    <property type="evidence" value="ECO:0007669"/>
    <property type="project" value="InterPro"/>
</dbReference>
<reference evidence="4 5" key="1">
    <citation type="journal article" date="2017" name="Genome Announc.">
        <title>Draft Genome Sequence of Romboutsia maritimum sp. nov. Strain CCRI-22766(T), Isolated from Coastal Estuarine Mud.</title>
        <authorList>
            <person name="Maheux A.F."/>
            <person name="Boudreau D.K."/>
            <person name="Berube E."/>
            <person name="Boissinot M."/>
            <person name="Raymond F."/>
            <person name="Brodeur S."/>
            <person name="Corbeil J."/>
            <person name="Brightwell G."/>
            <person name="Broda D."/>
            <person name="Omar R.F."/>
            <person name="Bergeron M.G."/>
        </authorList>
    </citation>
    <scope>NUCLEOTIDE SEQUENCE [LARGE SCALE GENOMIC DNA]</scope>
    <source>
        <strain evidence="4 5">CCRI-22766</strain>
    </source>
</reference>
<evidence type="ECO:0000256" key="1">
    <source>
        <dbReference type="ARBA" id="ARBA00004288"/>
    </source>
</evidence>
<dbReference type="Pfam" id="PF08141">
    <property type="entry name" value="SspH"/>
    <property type="match status" value="1"/>
</dbReference>
<dbReference type="EMBL" id="NOJZ02000022">
    <property type="protein sequence ID" value="RDY22960.1"/>
    <property type="molecule type" value="Genomic_DNA"/>
</dbReference>
<dbReference type="AlphaFoldDB" id="A0A371IR57"/>
<evidence type="ECO:0000313" key="4">
    <source>
        <dbReference type="EMBL" id="RDY22960.1"/>
    </source>
</evidence>
<evidence type="ECO:0000313" key="5">
    <source>
        <dbReference type="Proteomes" id="UP000243494"/>
    </source>
</evidence>
<comment type="caution">
    <text evidence="4">The sequence shown here is derived from an EMBL/GenBank/DDBJ whole genome shotgun (WGS) entry which is preliminary data.</text>
</comment>
<keyword evidence="3" id="KW-0749">Sporulation</keyword>
<keyword evidence="5" id="KW-1185">Reference proteome</keyword>
<dbReference type="RefSeq" id="WP_095405812.1">
    <property type="nucleotide sequence ID" value="NZ_NOJZ02000022.1"/>
</dbReference>
<protein>
    <submittedName>
        <fullName evidence="4">Small, acid-soluble spore protein, H family</fullName>
    </submittedName>
</protein>
<evidence type="ECO:0000256" key="2">
    <source>
        <dbReference type="ARBA" id="ARBA00006573"/>
    </source>
</evidence>
<evidence type="ECO:0000256" key="3">
    <source>
        <dbReference type="ARBA" id="ARBA00022969"/>
    </source>
</evidence>
<comment type="subcellular location">
    <subcellularLocation>
        <location evidence="1">Spore core</location>
    </subcellularLocation>
</comment>
<gene>
    <name evidence="4" type="ORF">CHF27_010670</name>
</gene>
<sequence>MQLRRAMEIINNDDDNDVKIFYKENPIKILSVDNNIGIAYVESLGGNVKFEVDLEQITEKQK</sequence>
<comment type="similarity">
    <text evidence="2">Belongs to the SspH family.</text>
</comment>
<dbReference type="InterPro" id="IPR012610">
    <property type="entry name" value="SASP_SspH"/>
</dbReference>
<dbReference type="GO" id="GO:0030435">
    <property type="term" value="P:sporulation resulting in formation of a cellular spore"/>
    <property type="evidence" value="ECO:0007669"/>
    <property type="project" value="UniProtKB-KW"/>
</dbReference>
<proteinExistence type="inferred from homology"/>
<name>A0A371IR57_9FIRM</name>
<accession>A0A371IR57</accession>
<organism evidence="4 5">
    <name type="scientific">Romboutsia maritimum</name>
    <dbReference type="NCBI Taxonomy" id="2020948"/>
    <lineage>
        <taxon>Bacteria</taxon>
        <taxon>Bacillati</taxon>
        <taxon>Bacillota</taxon>
        <taxon>Clostridia</taxon>
        <taxon>Peptostreptococcales</taxon>
        <taxon>Peptostreptococcaceae</taxon>
        <taxon>Romboutsia</taxon>
    </lineage>
</organism>
<dbReference type="Proteomes" id="UP000243494">
    <property type="component" value="Unassembled WGS sequence"/>
</dbReference>